<keyword evidence="1" id="KW-0732">Signal</keyword>
<accession>A0A1D7TWF5</accession>
<gene>
    <name evidence="2" type="ORF">BHK69_02160</name>
</gene>
<dbReference type="AlphaFoldDB" id="A0A1D7TWF5"/>
<feature type="signal peptide" evidence="1">
    <location>
        <begin position="1"/>
        <end position="22"/>
    </location>
</feature>
<evidence type="ECO:0000313" key="2">
    <source>
        <dbReference type="EMBL" id="AOO79454.1"/>
    </source>
</evidence>
<name>A0A1D7TWF5_9HYPH</name>
<evidence type="ECO:0000256" key="1">
    <source>
        <dbReference type="SAM" id="SignalP"/>
    </source>
</evidence>
<dbReference type="STRING" id="1526658.BHK69_02160"/>
<feature type="chain" id="PRO_5009099695" evidence="1">
    <location>
        <begin position="23"/>
        <end position="165"/>
    </location>
</feature>
<sequence length="165" mass="17909">MLSNMIRAFTVAAVMAAMPALAGPLTLTAADPVATVTIPEEWSGKTIARGLEIKTPDEEVYLWFELIAPGEMDSVQKEHDRYFQKEGVTVTGASETKKSEVNGRAWSFTELAATNKDGPSIIRYVAINPNAASGKIILMTYWASPEGDKTHDAAMTKLIEGISFK</sequence>
<reference evidence="2 3" key="1">
    <citation type="journal article" date="2015" name="Antonie Van Leeuwenhoek">
        <title>Bosea vaviloviae sp. nov., a new species of slow-growing rhizobia isolated from nodules of the relict species Vavilovia formosa (Stev.) Fed.</title>
        <authorList>
            <person name="Safronova V.I."/>
            <person name="Kuznetsova I.G."/>
            <person name="Sazanova A.L."/>
            <person name="Kimeklis A.K."/>
            <person name="Belimov A.A."/>
            <person name="Andronov E.E."/>
            <person name="Pinaev A.G."/>
            <person name="Chizhevskaya E.P."/>
            <person name="Pukhaev A.R."/>
            <person name="Popov K.P."/>
            <person name="Willems A."/>
            <person name="Tikhonovich I.A."/>
        </authorList>
    </citation>
    <scope>NUCLEOTIDE SEQUENCE [LARGE SCALE GENOMIC DNA]</scope>
    <source>
        <strain evidence="2 3">Vaf18</strain>
    </source>
</reference>
<proteinExistence type="predicted"/>
<dbReference type="Proteomes" id="UP000094969">
    <property type="component" value="Chromosome"/>
</dbReference>
<dbReference type="KEGG" id="bvv:BHK69_02160"/>
<dbReference type="OrthoDB" id="7993061at2"/>
<keyword evidence="3" id="KW-1185">Reference proteome</keyword>
<organism evidence="2 3">
    <name type="scientific">Bosea vaviloviae</name>
    <dbReference type="NCBI Taxonomy" id="1526658"/>
    <lineage>
        <taxon>Bacteria</taxon>
        <taxon>Pseudomonadati</taxon>
        <taxon>Pseudomonadota</taxon>
        <taxon>Alphaproteobacteria</taxon>
        <taxon>Hyphomicrobiales</taxon>
        <taxon>Boseaceae</taxon>
        <taxon>Bosea</taxon>
    </lineage>
</organism>
<evidence type="ECO:0000313" key="3">
    <source>
        <dbReference type="Proteomes" id="UP000094969"/>
    </source>
</evidence>
<dbReference type="RefSeq" id="WP_069688677.1">
    <property type="nucleotide sequence ID" value="NZ_CP017147.1"/>
</dbReference>
<dbReference type="EMBL" id="CP017147">
    <property type="protein sequence ID" value="AOO79454.1"/>
    <property type="molecule type" value="Genomic_DNA"/>
</dbReference>
<protein>
    <submittedName>
        <fullName evidence="2">Uncharacterized protein</fullName>
    </submittedName>
</protein>